<dbReference type="Pfam" id="PF00214">
    <property type="entry name" value="Calc_CGRP_IAPP"/>
    <property type="match status" value="1"/>
</dbReference>
<dbReference type="GO" id="GO:0007189">
    <property type="term" value="P:adenylate cyclase-activating G protein-coupled receptor signaling pathway"/>
    <property type="evidence" value="ECO:0007669"/>
    <property type="project" value="TreeGrafter"/>
</dbReference>
<evidence type="ECO:0000256" key="4">
    <source>
        <dbReference type="ARBA" id="ARBA00022525"/>
    </source>
</evidence>
<dbReference type="Proteomes" id="UP000314294">
    <property type="component" value="Unassembled WGS sequence"/>
</dbReference>
<dbReference type="GO" id="GO:0005179">
    <property type="term" value="F:hormone activity"/>
    <property type="evidence" value="ECO:0007669"/>
    <property type="project" value="InterPro"/>
</dbReference>
<dbReference type="GO" id="GO:0051480">
    <property type="term" value="P:regulation of cytosolic calcium ion concentration"/>
    <property type="evidence" value="ECO:0007669"/>
    <property type="project" value="TreeGrafter"/>
</dbReference>
<keyword evidence="12" id="KW-1185">Reference proteome</keyword>
<dbReference type="PANTHER" id="PTHR10505:SF16">
    <property type="entry name" value="CALCITONIN"/>
    <property type="match status" value="1"/>
</dbReference>
<comment type="function">
    <text evidence="1">Causes a rapid but short-lived drop in the level of calcium and phosphate in blood by promoting the incorporation of those ions in the bones.</text>
</comment>
<dbReference type="PRINTS" id="PR00817">
    <property type="entry name" value="CALCITONINB"/>
</dbReference>
<organism evidence="11 12">
    <name type="scientific">Liparis tanakae</name>
    <name type="common">Tanaka's snailfish</name>
    <dbReference type="NCBI Taxonomy" id="230148"/>
    <lineage>
        <taxon>Eukaryota</taxon>
        <taxon>Metazoa</taxon>
        <taxon>Chordata</taxon>
        <taxon>Craniata</taxon>
        <taxon>Vertebrata</taxon>
        <taxon>Euteleostomi</taxon>
        <taxon>Actinopterygii</taxon>
        <taxon>Neopterygii</taxon>
        <taxon>Teleostei</taxon>
        <taxon>Neoteleostei</taxon>
        <taxon>Acanthomorphata</taxon>
        <taxon>Eupercaria</taxon>
        <taxon>Perciformes</taxon>
        <taxon>Cottioidei</taxon>
        <taxon>Cottales</taxon>
        <taxon>Liparidae</taxon>
        <taxon>Liparis</taxon>
    </lineage>
</organism>
<evidence type="ECO:0000256" key="1">
    <source>
        <dbReference type="ARBA" id="ARBA00003306"/>
    </source>
</evidence>
<keyword evidence="6" id="KW-0732">Signal</keyword>
<feature type="domain" description="Calcitonin peptide-like" evidence="10">
    <location>
        <begin position="93"/>
        <end position="135"/>
    </location>
</feature>
<feature type="region of interest" description="Disordered" evidence="9">
    <location>
        <begin position="217"/>
        <end position="243"/>
    </location>
</feature>
<evidence type="ECO:0000256" key="3">
    <source>
        <dbReference type="ARBA" id="ARBA00009222"/>
    </source>
</evidence>
<comment type="subcellular location">
    <subcellularLocation>
        <location evidence="2">Secreted</location>
    </subcellularLocation>
</comment>
<dbReference type="Gene3D" id="6.10.250.2190">
    <property type="match status" value="1"/>
</dbReference>
<sequence>MQTQSGGSFPRREALRPGQTFDWPIDYDQVLTHFIQTPMLDIYKALHWTECSADSQGIMIMLKLLNLLLACALISCQMYVSQAAPSSNATAQKRGCNTSTCVTHRLADFLSRSGGLGHRNFVPTNVGALAFGRRRRHGPASLGPSVFFEGHNCIIIIIYLQTLGNMNISETFEMAQQNKYVAKQTWIAKTQRNKTRLMLKADEDFIFCSYRRGAKRATSTEKHNDNVHARNTSPKKGSVEPEVRHRGGQIPTLAAITHPTSAVIPHSAQHSDAHTRLILSPSHTFNFKALLTLVSQEEWRHHSSRSSLCFAVVNYDRRREHLPMPPDTRAGACCANGRQPARSLLGSSNGRAVWEQLNLVWKKCFDAPQNKPTGLSDSVNVPSLVKGTWNAQHLQDLMIIGSSGHRERSETLVRVDTSVADPREMAQCTTHQLQDTERLSPPVLANGCQAHGLRHLSVTRTLGQLACCGAPVLHLQMLTDTRAEWEPGGVASLRRSHQTSAVQAAYPTLPEILP</sequence>
<evidence type="ECO:0000256" key="5">
    <source>
        <dbReference type="ARBA" id="ARBA00022685"/>
    </source>
</evidence>
<dbReference type="EMBL" id="SRLO01000014">
    <property type="protein sequence ID" value="TNN86639.1"/>
    <property type="molecule type" value="Genomic_DNA"/>
</dbReference>
<keyword evidence="5" id="KW-0165">Cleavage on pair of basic residues</keyword>
<feature type="disulfide bond" evidence="8">
    <location>
        <begin position="96"/>
        <end position="101"/>
    </location>
</feature>
<dbReference type="InterPro" id="IPR021117">
    <property type="entry name" value="Calcitonin-like"/>
</dbReference>
<dbReference type="GO" id="GO:0031716">
    <property type="term" value="F:calcitonin receptor binding"/>
    <property type="evidence" value="ECO:0007669"/>
    <property type="project" value="TreeGrafter"/>
</dbReference>
<protein>
    <submittedName>
        <fullName evidence="11">Calcitonin gene-related peptide</fullName>
    </submittedName>
</protein>
<evidence type="ECO:0000256" key="8">
    <source>
        <dbReference type="PIRSR" id="PIRSR621116-50"/>
    </source>
</evidence>
<comment type="caution">
    <text evidence="11">The sequence shown here is derived from an EMBL/GenBank/DDBJ whole genome shotgun (WGS) entry which is preliminary data.</text>
</comment>
<name>A0A4Z2J8X8_9TELE</name>
<keyword evidence="7 8" id="KW-1015">Disulfide bond</keyword>
<reference evidence="11 12" key="1">
    <citation type="submission" date="2019-03" db="EMBL/GenBank/DDBJ databases">
        <title>First draft genome of Liparis tanakae, snailfish: a comprehensive survey of snailfish specific genes.</title>
        <authorList>
            <person name="Kim W."/>
            <person name="Song I."/>
            <person name="Jeong J.-H."/>
            <person name="Kim D."/>
            <person name="Kim S."/>
            <person name="Ryu S."/>
            <person name="Song J.Y."/>
            <person name="Lee S.K."/>
        </authorList>
    </citation>
    <scope>NUCLEOTIDE SEQUENCE [LARGE SCALE GENOMIC DNA]</scope>
    <source>
        <tissue evidence="11">Muscle</tissue>
    </source>
</reference>
<evidence type="ECO:0000313" key="11">
    <source>
        <dbReference type="EMBL" id="TNN86639.1"/>
    </source>
</evidence>
<dbReference type="InterPro" id="IPR018360">
    <property type="entry name" value="Calcitonin_CS"/>
</dbReference>
<evidence type="ECO:0000256" key="6">
    <source>
        <dbReference type="ARBA" id="ARBA00022729"/>
    </source>
</evidence>
<evidence type="ECO:0000313" key="12">
    <source>
        <dbReference type="Proteomes" id="UP000314294"/>
    </source>
</evidence>
<accession>A0A4Z2J8X8</accession>
<dbReference type="SMART" id="SM00113">
    <property type="entry name" value="CALCITONIN"/>
    <property type="match status" value="1"/>
</dbReference>
<dbReference type="PANTHER" id="PTHR10505">
    <property type="entry name" value="CALCITONIN-RELATED"/>
    <property type="match status" value="1"/>
</dbReference>
<evidence type="ECO:0000256" key="2">
    <source>
        <dbReference type="ARBA" id="ARBA00004613"/>
    </source>
</evidence>
<gene>
    <name evidence="11" type="primary">CALCA</name>
    <name evidence="11" type="ORF">EYF80_003107</name>
</gene>
<evidence type="ECO:0000256" key="7">
    <source>
        <dbReference type="ARBA" id="ARBA00023157"/>
    </source>
</evidence>
<evidence type="ECO:0000256" key="9">
    <source>
        <dbReference type="SAM" id="MobiDB-lite"/>
    </source>
</evidence>
<keyword evidence="4" id="KW-0964">Secreted</keyword>
<dbReference type="PROSITE" id="PS00258">
    <property type="entry name" value="CALCITONIN"/>
    <property type="match status" value="1"/>
</dbReference>
<evidence type="ECO:0000259" key="10">
    <source>
        <dbReference type="SMART" id="SM00113"/>
    </source>
</evidence>
<dbReference type="GO" id="GO:0005615">
    <property type="term" value="C:extracellular space"/>
    <property type="evidence" value="ECO:0007669"/>
    <property type="project" value="TreeGrafter"/>
</dbReference>
<dbReference type="InterPro" id="IPR001693">
    <property type="entry name" value="Calcitonin_peptide-like"/>
</dbReference>
<dbReference type="OrthoDB" id="9929923at2759"/>
<comment type="similarity">
    <text evidence="3">Belongs to the calcitonin family.</text>
</comment>
<dbReference type="InterPro" id="IPR015476">
    <property type="entry name" value="Calcitonin_gene-rel_peptide"/>
</dbReference>
<proteinExistence type="inferred from homology"/>
<dbReference type="InterPro" id="IPR021116">
    <property type="entry name" value="Calcitonin/adrenomedullin"/>
</dbReference>
<feature type="compositionally biased region" description="Basic and acidic residues" evidence="9">
    <location>
        <begin position="218"/>
        <end position="228"/>
    </location>
</feature>
<dbReference type="AlphaFoldDB" id="A0A4Z2J8X8"/>